<proteinExistence type="predicted"/>
<keyword evidence="3" id="KW-1185">Reference proteome</keyword>
<dbReference type="RefSeq" id="WP_036574740.1">
    <property type="nucleotide sequence ID" value="NZ_CABLBW010000001.1"/>
</dbReference>
<reference evidence="2" key="2">
    <citation type="submission" date="2014-03" db="EMBL/GenBank/DDBJ databases">
        <authorList>
            <person name="Urmite Genomes"/>
        </authorList>
    </citation>
    <scope>NUCLEOTIDE SEQUENCE</scope>
    <source>
        <strain evidence="2">S1</strain>
    </source>
</reference>
<protein>
    <submittedName>
        <fullName evidence="2">Uncharacterized protein</fullName>
    </submittedName>
</protein>
<dbReference type="eggNOG" id="ENOG5033ZEW">
    <property type="taxonomic scope" value="Bacteria"/>
</dbReference>
<feature type="transmembrane region" description="Helical" evidence="1">
    <location>
        <begin position="7"/>
        <end position="30"/>
    </location>
</feature>
<dbReference type="Proteomes" id="UP000028863">
    <property type="component" value="Unassembled WGS sequence"/>
</dbReference>
<evidence type="ECO:0000313" key="2">
    <source>
        <dbReference type="EMBL" id="CDO03092.1"/>
    </source>
</evidence>
<gene>
    <name evidence="2" type="ORF">BN988_01592</name>
</gene>
<feature type="transmembrane region" description="Helical" evidence="1">
    <location>
        <begin position="36"/>
        <end position="57"/>
    </location>
</feature>
<reference evidence="2" key="1">
    <citation type="submission" date="2014-03" db="EMBL/GenBank/DDBJ databases">
        <title>Draft genome sequencing of Oceanobacillus picturae strain S1 isolated from human gut.</title>
        <authorList>
            <person name="Croce O."/>
            <person name="Lagier J.C."/>
            <person name="Raoult D."/>
        </authorList>
    </citation>
    <scope>NUCLEOTIDE SEQUENCE [LARGE SCALE GENOMIC DNA]</scope>
    <source>
        <strain evidence="2">S1</strain>
    </source>
</reference>
<dbReference type="AlphaFoldDB" id="W9AJN0"/>
<comment type="caution">
    <text evidence="2">The sequence shown here is derived from an EMBL/GenBank/DDBJ whole genome shotgun (WGS) entry which is preliminary data.</text>
</comment>
<keyword evidence="1" id="KW-0472">Membrane</keyword>
<keyword evidence="1" id="KW-1133">Transmembrane helix</keyword>
<dbReference type="STRING" id="171693.BN988_01592"/>
<keyword evidence="1" id="KW-0812">Transmembrane</keyword>
<evidence type="ECO:0000313" key="3">
    <source>
        <dbReference type="Proteomes" id="UP000028863"/>
    </source>
</evidence>
<dbReference type="EMBL" id="CCAX010000001">
    <property type="protein sequence ID" value="CDO03092.1"/>
    <property type="molecule type" value="Genomic_DNA"/>
</dbReference>
<accession>W9AJN0</accession>
<organism evidence="2 3">
    <name type="scientific">Oceanobacillus picturae</name>
    <dbReference type="NCBI Taxonomy" id="171693"/>
    <lineage>
        <taxon>Bacteria</taxon>
        <taxon>Bacillati</taxon>
        <taxon>Bacillota</taxon>
        <taxon>Bacilli</taxon>
        <taxon>Bacillales</taxon>
        <taxon>Bacillaceae</taxon>
        <taxon>Oceanobacillus</taxon>
    </lineage>
</organism>
<evidence type="ECO:0000256" key="1">
    <source>
        <dbReference type="SAM" id="Phobius"/>
    </source>
</evidence>
<name>W9AJN0_9BACI</name>
<sequence>MLKKLLLYSFVVFICLLELIVILGILSLIFGLGETIVAGLIAFVGAVIGGGITYFGVNKTLKHRNSELFLQNATERLASLDYLVSVFKVYLNEAFVHEIAVAEKKVVYTKAKLLIQRFYGSIIDNNEAFYKNLTFDEVEILMFHTKTVNYLAAKKHLTDEDIAKAIKVIREVFNVLHVSKGKLKTKYYRLKKESELL</sequence>